<evidence type="ECO:0000313" key="11">
    <source>
        <dbReference type="Proteomes" id="UP000215590"/>
    </source>
</evidence>
<comment type="caution">
    <text evidence="10">The sequence shown here is derived from an EMBL/GenBank/DDBJ whole genome shotgun (WGS) entry which is preliminary data.</text>
</comment>
<dbReference type="EMBL" id="NNRJ01000058">
    <property type="protein sequence ID" value="OYR12116.1"/>
    <property type="molecule type" value="Genomic_DNA"/>
</dbReference>
<dbReference type="InterPro" id="IPR004628">
    <property type="entry name" value="Man_deHydtase"/>
</dbReference>
<comment type="function">
    <text evidence="2 9">Catalyzes the dehydration of D-mannonate.</text>
</comment>
<dbReference type="PIRSF" id="PIRSF016049">
    <property type="entry name" value="Man_dehyd"/>
    <property type="match status" value="1"/>
</dbReference>
<keyword evidence="8 9" id="KW-0456">Lyase</keyword>
<dbReference type="GO" id="GO:0008198">
    <property type="term" value="F:ferrous iron binding"/>
    <property type="evidence" value="ECO:0007669"/>
    <property type="project" value="TreeGrafter"/>
</dbReference>
<gene>
    <name evidence="9 10" type="primary">uxuA</name>
    <name evidence="10" type="ORF">CEV31_3678</name>
</gene>
<evidence type="ECO:0000313" key="10">
    <source>
        <dbReference type="EMBL" id="OYR12116.1"/>
    </source>
</evidence>
<keyword evidence="6 9" id="KW-0408">Iron</keyword>
<dbReference type="GO" id="GO:0030145">
    <property type="term" value="F:manganese ion binding"/>
    <property type="evidence" value="ECO:0007669"/>
    <property type="project" value="TreeGrafter"/>
</dbReference>
<evidence type="ECO:0000256" key="1">
    <source>
        <dbReference type="ARBA" id="ARBA00001794"/>
    </source>
</evidence>
<protein>
    <recommendedName>
        <fullName evidence="5 9">Mannonate dehydratase</fullName>
        <ecNumber evidence="5 9">4.2.1.8</ecNumber>
    </recommendedName>
    <alternativeName>
        <fullName evidence="9">D-mannonate hydro-lyase</fullName>
    </alternativeName>
</protein>
<comment type="pathway">
    <text evidence="3 9">Carbohydrate metabolism; pentose and glucuronate interconversion.</text>
</comment>
<proteinExistence type="inferred from homology"/>
<reference evidence="10 11" key="1">
    <citation type="submission" date="2017-07" db="EMBL/GenBank/DDBJ databases">
        <title>Phylogenetic study on the rhizospheric bacterium Ochrobactrum sp. A44.</title>
        <authorList>
            <person name="Krzyzanowska D.M."/>
            <person name="Ossowicki A."/>
            <person name="Rajewska M."/>
            <person name="Maciag T."/>
            <person name="Kaczynski Z."/>
            <person name="Czerwicka M."/>
            <person name="Jafra S."/>
        </authorList>
    </citation>
    <scope>NUCLEOTIDE SEQUENCE [LARGE SCALE GENOMIC DNA]</scope>
    <source>
        <strain evidence="10 11">DSM 7216</strain>
    </source>
</reference>
<dbReference type="HAMAP" id="MF_00106">
    <property type="entry name" value="UxuA"/>
    <property type="match status" value="1"/>
</dbReference>
<dbReference type="Gene3D" id="3.20.20.150">
    <property type="entry name" value="Divalent-metal-dependent TIM barrel enzymes"/>
    <property type="match status" value="1"/>
</dbReference>
<evidence type="ECO:0000256" key="4">
    <source>
        <dbReference type="ARBA" id="ARBA00007389"/>
    </source>
</evidence>
<dbReference type="Pfam" id="PF03786">
    <property type="entry name" value="UxuA"/>
    <property type="match status" value="1"/>
</dbReference>
<dbReference type="AlphaFoldDB" id="A0A256FBS3"/>
<accession>A0A256FBS3</accession>
<dbReference type="NCBIfam" id="NF003027">
    <property type="entry name" value="PRK03906.1"/>
    <property type="match status" value="1"/>
</dbReference>
<dbReference type="InterPro" id="IPR036237">
    <property type="entry name" value="Xyl_isomerase-like_sf"/>
</dbReference>
<evidence type="ECO:0000256" key="3">
    <source>
        <dbReference type="ARBA" id="ARBA00004892"/>
    </source>
</evidence>
<dbReference type="NCBIfam" id="TIGR00695">
    <property type="entry name" value="uxuA"/>
    <property type="match status" value="1"/>
</dbReference>
<dbReference type="GO" id="GO:0008927">
    <property type="term" value="F:mannonate dehydratase activity"/>
    <property type="evidence" value="ECO:0007669"/>
    <property type="project" value="UniProtKB-UniRule"/>
</dbReference>
<dbReference type="Proteomes" id="UP000215590">
    <property type="component" value="Unassembled WGS sequence"/>
</dbReference>
<keyword evidence="11" id="KW-1185">Reference proteome</keyword>
<organism evidence="10 11">
    <name type="scientific">Brucella thiophenivorans</name>
    <dbReference type="NCBI Taxonomy" id="571255"/>
    <lineage>
        <taxon>Bacteria</taxon>
        <taxon>Pseudomonadati</taxon>
        <taxon>Pseudomonadota</taxon>
        <taxon>Alphaproteobacteria</taxon>
        <taxon>Hyphomicrobiales</taxon>
        <taxon>Brucellaceae</taxon>
        <taxon>Brucella/Ochrobactrum group</taxon>
        <taxon>Brucella</taxon>
    </lineage>
</organism>
<evidence type="ECO:0000256" key="5">
    <source>
        <dbReference type="ARBA" id="ARBA00012927"/>
    </source>
</evidence>
<comment type="catalytic activity">
    <reaction evidence="1 9">
        <text>D-mannonate = 2-dehydro-3-deoxy-D-gluconate + H2O</text>
        <dbReference type="Rhea" id="RHEA:20097"/>
        <dbReference type="ChEBI" id="CHEBI:15377"/>
        <dbReference type="ChEBI" id="CHEBI:17767"/>
        <dbReference type="ChEBI" id="CHEBI:57990"/>
        <dbReference type="EC" id="4.2.1.8"/>
    </reaction>
</comment>
<dbReference type="GO" id="GO:0042840">
    <property type="term" value="P:D-glucuronate catabolic process"/>
    <property type="evidence" value="ECO:0007669"/>
    <property type="project" value="TreeGrafter"/>
</dbReference>
<dbReference type="EC" id="4.2.1.8" evidence="5 9"/>
<comment type="similarity">
    <text evidence="4 9">Belongs to the mannonate dehydratase family.</text>
</comment>
<comment type="cofactor">
    <cofactor evidence="9">
        <name>Fe(2+)</name>
        <dbReference type="ChEBI" id="CHEBI:29033"/>
    </cofactor>
    <cofactor evidence="9">
        <name>Mn(2+)</name>
        <dbReference type="ChEBI" id="CHEBI:29035"/>
    </cofactor>
</comment>
<dbReference type="PANTHER" id="PTHR30387">
    <property type="entry name" value="MANNONATE DEHYDRATASE"/>
    <property type="match status" value="1"/>
</dbReference>
<name>A0A256FBS3_9HYPH</name>
<evidence type="ECO:0000256" key="9">
    <source>
        <dbReference type="HAMAP-Rule" id="MF_00106"/>
    </source>
</evidence>
<dbReference type="UniPathway" id="UPA00246"/>
<dbReference type="SUPFAM" id="SSF51658">
    <property type="entry name" value="Xylose isomerase-like"/>
    <property type="match status" value="1"/>
</dbReference>
<evidence type="ECO:0000256" key="7">
    <source>
        <dbReference type="ARBA" id="ARBA00023211"/>
    </source>
</evidence>
<evidence type="ECO:0000256" key="2">
    <source>
        <dbReference type="ARBA" id="ARBA00002713"/>
    </source>
</evidence>
<evidence type="ECO:0000256" key="6">
    <source>
        <dbReference type="ARBA" id="ARBA00023004"/>
    </source>
</evidence>
<keyword evidence="7 9" id="KW-0464">Manganese</keyword>
<evidence type="ECO:0000256" key="8">
    <source>
        <dbReference type="ARBA" id="ARBA00023239"/>
    </source>
</evidence>
<dbReference type="PANTHER" id="PTHR30387:SF2">
    <property type="entry name" value="MANNONATE DEHYDRATASE"/>
    <property type="match status" value="1"/>
</dbReference>
<sequence length="387" mass="43104">MLQAGVEGVVTALHHVTTGAVWSPAEIEKRKADLSQMKNGDPSGLRWEVVESLPVSEDIKRQTGEWKTHIANWKTSMRNLRDAGIEVICYNFMPILDWTRTDLAYRLTNGATCMRYDAIDFAAFDMFLLQRDSAADDYSPEVREAASKRFAEMDDARRLELSGNVVFGLPGAAERMSMEDVKLHIAHYESISPERLRGHLIDFLAEVSPLAEELGVRLCCHPDDPPFPLLGLPRIMSTEADYKAVMDAVNIPANGITLCTGSLGTRADNDLPGMMKRLGDRVHFLHLRNVTLEETHLGGSFHEAAHLEGHTDMVAMIAAILAEENRRKLAGRADWQIPLRPDHGQDILDDLNRRAQPGYPSIGRLKGLAELRGIMTALSHPDVRVVE</sequence>